<dbReference type="EMBL" id="JACHXE010000004">
    <property type="protein sequence ID" value="MBB3077699.1"/>
    <property type="molecule type" value="Genomic_DNA"/>
</dbReference>
<feature type="coiled-coil region" evidence="1">
    <location>
        <begin position="377"/>
        <end position="411"/>
    </location>
</feature>
<evidence type="ECO:0000313" key="3">
    <source>
        <dbReference type="EMBL" id="MBB3077699.1"/>
    </source>
</evidence>
<organism evidence="3 4">
    <name type="scientific">Streptomyces violarus</name>
    <dbReference type="NCBI Taxonomy" id="67380"/>
    <lineage>
        <taxon>Bacteria</taxon>
        <taxon>Bacillati</taxon>
        <taxon>Actinomycetota</taxon>
        <taxon>Actinomycetes</taxon>
        <taxon>Kitasatosporales</taxon>
        <taxon>Streptomycetaceae</taxon>
        <taxon>Streptomyces</taxon>
    </lineage>
</organism>
<reference evidence="3 4" key="1">
    <citation type="submission" date="2020-08" db="EMBL/GenBank/DDBJ databases">
        <title>Genomic Encyclopedia of Type Strains, Phase III (KMG-III): the genomes of soil and plant-associated and newly described type strains.</title>
        <authorList>
            <person name="Whitman W."/>
        </authorList>
    </citation>
    <scope>NUCLEOTIDE SEQUENCE [LARGE SCALE GENOMIC DNA]</scope>
    <source>
        <strain evidence="3 4">CECT 3237</strain>
    </source>
</reference>
<protein>
    <recommendedName>
        <fullName evidence="2">PIN like domain-containing protein</fullName>
    </recommendedName>
</protein>
<comment type="caution">
    <text evidence="3">The sequence shown here is derived from an EMBL/GenBank/DDBJ whole genome shotgun (WGS) entry which is preliminary data.</text>
</comment>
<dbReference type="RefSeq" id="WP_184593713.1">
    <property type="nucleotide sequence ID" value="NZ_BMUP01000013.1"/>
</dbReference>
<evidence type="ECO:0000256" key="1">
    <source>
        <dbReference type="SAM" id="Coils"/>
    </source>
</evidence>
<gene>
    <name evidence="3" type="ORF">FHS41_004206</name>
</gene>
<dbReference type="InterPro" id="IPR041578">
    <property type="entry name" value="PIN_8"/>
</dbReference>
<dbReference type="Pfam" id="PF18476">
    <property type="entry name" value="PIN_8"/>
    <property type="match status" value="1"/>
</dbReference>
<proteinExistence type="predicted"/>
<dbReference type="Proteomes" id="UP000572907">
    <property type="component" value="Unassembled WGS sequence"/>
</dbReference>
<dbReference type="AlphaFoldDB" id="A0A7W4ZS83"/>
<name>A0A7W4ZS83_9ACTN</name>
<keyword evidence="4" id="KW-1185">Reference proteome</keyword>
<feature type="domain" description="PIN like" evidence="2">
    <location>
        <begin position="33"/>
        <end position="257"/>
    </location>
</feature>
<accession>A0A7W4ZS83</accession>
<evidence type="ECO:0000259" key="2">
    <source>
        <dbReference type="Pfam" id="PF18476"/>
    </source>
</evidence>
<sequence>MSEDVPGSFVAGYEPYWRRSIEEIEAAIKSSTIVLDTNALVNLYRMAAEGRAEYFAVLSHVSKRLWIPRQVVDEFHKVRLSAVASHISGLKSKSAAVGEAAEKLQAALRDFARLYSLADGRVAEYMKPLDSAISGILDHVKNDVEGFDLEPGRLASHDPIMNRLAEILEGKVGSGIPVADMPDALKEAERRGAEKVPPGYKDWEQKGSDGVGDYLIWREMIEYAKTVKRGVLFVTSDVKDDWFRRQSGFVIGPRPELVKEMREEGDSRYHHLTLAEFLGTASRALGVFVSTNTISRAKELERDRVRTANREELEDRVAAVRHAHADSKKQREIMSGELELIHRRVLEQTYQAKLMKEALTDGKPMTAEEIRIRGVKLDALTQELQADKIERARLRRKLAKQDEEVKMLQESLWGYEASLEELIRGR</sequence>
<keyword evidence="1" id="KW-0175">Coiled coil</keyword>
<evidence type="ECO:0000313" key="4">
    <source>
        <dbReference type="Proteomes" id="UP000572907"/>
    </source>
</evidence>